<protein>
    <recommendedName>
        <fullName evidence="3">LppA-like lipoprotein</fullName>
    </recommendedName>
</protein>
<reference evidence="2" key="1">
    <citation type="journal article" date="2019" name="Int. J. Syst. Evol. Microbiol.">
        <title>The Global Catalogue of Microorganisms (GCM) 10K type strain sequencing project: providing services to taxonomists for standard genome sequencing and annotation.</title>
        <authorList>
            <consortium name="The Broad Institute Genomics Platform"/>
            <consortium name="The Broad Institute Genome Sequencing Center for Infectious Disease"/>
            <person name="Wu L."/>
            <person name="Ma J."/>
        </authorList>
    </citation>
    <scope>NUCLEOTIDE SEQUENCE [LARGE SCALE GENOMIC DNA]</scope>
    <source>
        <strain evidence="2">JCM 18956</strain>
    </source>
</reference>
<dbReference type="Proteomes" id="UP001501295">
    <property type="component" value="Unassembled WGS sequence"/>
</dbReference>
<organism evidence="1 2">
    <name type="scientific">Frondihabitans cladoniiphilus</name>
    <dbReference type="NCBI Taxonomy" id="715785"/>
    <lineage>
        <taxon>Bacteria</taxon>
        <taxon>Bacillati</taxon>
        <taxon>Actinomycetota</taxon>
        <taxon>Actinomycetes</taxon>
        <taxon>Micrococcales</taxon>
        <taxon>Microbacteriaceae</taxon>
        <taxon>Frondihabitans</taxon>
    </lineage>
</organism>
<name>A0ABP8WAK8_9MICO</name>
<gene>
    <name evidence="1" type="ORF">GCM10025780_33960</name>
</gene>
<dbReference type="EMBL" id="BAABLM010000010">
    <property type="protein sequence ID" value="GAA4684896.1"/>
    <property type="molecule type" value="Genomic_DNA"/>
</dbReference>
<evidence type="ECO:0000313" key="2">
    <source>
        <dbReference type="Proteomes" id="UP001501295"/>
    </source>
</evidence>
<proteinExistence type="predicted"/>
<comment type="caution">
    <text evidence="1">The sequence shown here is derived from an EMBL/GenBank/DDBJ whole genome shotgun (WGS) entry which is preliminary data.</text>
</comment>
<accession>A0ABP8WAK8</accession>
<evidence type="ECO:0008006" key="3">
    <source>
        <dbReference type="Google" id="ProtNLM"/>
    </source>
</evidence>
<sequence length="147" mass="15582">MALALSGCARFEKKDPDMTPEESNAQITELFERTIVALGGGEWSNSIGGAEACVTAAGNQGAQFIIQRIGPGSRDPEGDTELVRRLWVDAGFATTHALLDRGTVQQLLHPRDANGLVLEFNATEHALIVFGQTVCAPGDDADYPGEG</sequence>
<dbReference type="RefSeq" id="WP_345377119.1">
    <property type="nucleotide sequence ID" value="NZ_BAABLM010000010.1"/>
</dbReference>
<evidence type="ECO:0000313" key="1">
    <source>
        <dbReference type="EMBL" id="GAA4684896.1"/>
    </source>
</evidence>
<keyword evidence="2" id="KW-1185">Reference proteome</keyword>